<dbReference type="EMBL" id="MAYW01000377">
    <property type="protein sequence ID" value="ODS29773.1"/>
    <property type="molecule type" value="Genomic_DNA"/>
</dbReference>
<accession>A0A1E3X243</accession>
<organism evidence="1 2">
    <name type="scientific">Candidatus Scalindua rubra</name>
    <dbReference type="NCBI Taxonomy" id="1872076"/>
    <lineage>
        <taxon>Bacteria</taxon>
        <taxon>Pseudomonadati</taxon>
        <taxon>Planctomycetota</taxon>
        <taxon>Candidatus Brocadiia</taxon>
        <taxon>Candidatus Brocadiales</taxon>
        <taxon>Candidatus Scalinduaceae</taxon>
        <taxon>Candidatus Scalindua</taxon>
    </lineage>
</organism>
<comment type="caution">
    <text evidence="1">The sequence shown here is derived from an EMBL/GenBank/DDBJ whole genome shotgun (WGS) entry which is preliminary data.</text>
</comment>
<dbReference type="Proteomes" id="UP000094056">
    <property type="component" value="Unassembled WGS sequence"/>
</dbReference>
<name>A0A1E3X243_9BACT</name>
<gene>
    <name evidence="1" type="ORF">SCARUB_05120</name>
</gene>
<proteinExistence type="predicted"/>
<reference evidence="1 2" key="1">
    <citation type="submission" date="2016-07" db="EMBL/GenBank/DDBJ databases">
        <title>Draft genome of Scalindua rubra, obtained from a brine-seawater interface in the Red Sea, sheds light on salt adaptation in anammox bacteria.</title>
        <authorList>
            <person name="Speth D.R."/>
            <person name="Lagkouvardos I."/>
            <person name="Wang Y."/>
            <person name="Qian P.-Y."/>
            <person name="Dutilh B.E."/>
            <person name="Jetten M.S."/>
        </authorList>
    </citation>
    <scope>NUCLEOTIDE SEQUENCE [LARGE SCALE GENOMIC DNA]</scope>
    <source>
        <strain evidence="1">BSI-1</strain>
    </source>
</reference>
<evidence type="ECO:0000313" key="1">
    <source>
        <dbReference type="EMBL" id="ODS29773.1"/>
    </source>
</evidence>
<sequence length="51" mass="5929">RILGIFKSPEKVVADTDYLDVISVRSVNHLDRRFCYCAVYLYAVLKVQYST</sequence>
<feature type="non-terminal residue" evidence="1">
    <location>
        <position position="1"/>
    </location>
</feature>
<evidence type="ECO:0000313" key="2">
    <source>
        <dbReference type="Proteomes" id="UP000094056"/>
    </source>
</evidence>
<dbReference type="AlphaFoldDB" id="A0A1E3X243"/>
<protein>
    <submittedName>
        <fullName evidence="1">Uncharacterized protein</fullName>
    </submittedName>
</protein>